<evidence type="ECO:0000259" key="10">
    <source>
        <dbReference type="Pfam" id="PF04316"/>
    </source>
</evidence>
<feature type="domain" description="Anti-sigma-28 factor FlgM C-terminal" evidence="10">
    <location>
        <begin position="50"/>
        <end position="86"/>
    </location>
</feature>
<evidence type="ECO:0000256" key="9">
    <source>
        <dbReference type="SAM" id="MobiDB-lite"/>
    </source>
</evidence>
<proteinExistence type="inferred from homology"/>
<feature type="region of interest" description="Disordered" evidence="9">
    <location>
        <begin position="1"/>
        <end position="28"/>
    </location>
</feature>
<keyword evidence="12" id="KW-1185">Reference proteome</keyword>
<name>A0A6I4URD9_9SPHN</name>
<keyword evidence="11" id="KW-0966">Cell projection</keyword>
<protein>
    <recommendedName>
        <fullName evidence="2">Negative regulator of flagellin synthesis</fullName>
    </recommendedName>
    <alternativeName>
        <fullName evidence="8">Anti-sigma-28 factor</fullName>
    </alternativeName>
</protein>
<dbReference type="AlphaFoldDB" id="A0A6I4URD9"/>
<evidence type="ECO:0000256" key="3">
    <source>
        <dbReference type="ARBA" id="ARBA00022491"/>
    </source>
</evidence>
<accession>A0A6I4URD9</accession>
<dbReference type="SUPFAM" id="SSF101498">
    <property type="entry name" value="Anti-sigma factor FlgM"/>
    <property type="match status" value="1"/>
</dbReference>
<comment type="function">
    <text evidence="7">Responsible for the coupling of flagellin expression to flagellar assembly by preventing expression of the flagellin genes when a component of the middle class of proteins is defective. It negatively regulates flagellar genes by inhibiting the activity of FliA by directly binding to FliA.</text>
</comment>
<sequence>MDRIDMQGPNGISSRLKGKGPAPVTQAESVRPAAGGIARQGDASAASIVSAGTEAPVDSARVAELRAAIEQGRYKLDPAKTADAMIAAGFLSRK</sequence>
<dbReference type="InterPro" id="IPR035890">
    <property type="entry name" value="Anti-sigma-28_factor_FlgM_sf"/>
</dbReference>
<dbReference type="GO" id="GO:0044781">
    <property type="term" value="P:bacterial-type flagellum organization"/>
    <property type="evidence" value="ECO:0007669"/>
    <property type="project" value="UniProtKB-KW"/>
</dbReference>
<evidence type="ECO:0000313" key="12">
    <source>
        <dbReference type="Proteomes" id="UP000469159"/>
    </source>
</evidence>
<dbReference type="OrthoDB" id="7392062at2"/>
<dbReference type="NCBIfam" id="TIGR03824">
    <property type="entry name" value="FlgM_jcvi"/>
    <property type="match status" value="1"/>
</dbReference>
<dbReference type="RefSeq" id="WP_160746414.1">
    <property type="nucleotide sequence ID" value="NZ_WTYK01000004.1"/>
</dbReference>
<keyword evidence="11" id="KW-0282">Flagellum</keyword>
<evidence type="ECO:0000256" key="1">
    <source>
        <dbReference type="ARBA" id="ARBA00005322"/>
    </source>
</evidence>
<reference evidence="11 12" key="1">
    <citation type="submission" date="2019-12" db="EMBL/GenBank/DDBJ databases">
        <title>Genomic-based taxomic classification of the family Erythrobacteraceae.</title>
        <authorList>
            <person name="Xu L."/>
        </authorList>
    </citation>
    <scope>NUCLEOTIDE SEQUENCE [LARGE SCALE GENOMIC DNA]</scope>
    <source>
        <strain evidence="11 12">MCCC 1K02066</strain>
    </source>
</reference>
<dbReference type="InterPro" id="IPR007412">
    <property type="entry name" value="FlgM"/>
</dbReference>
<evidence type="ECO:0000256" key="8">
    <source>
        <dbReference type="ARBA" id="ARBA00030117"/>
    </source>
</evidence>
<comment type="caution">
    <text evidence="11">The sequence shown here is derived from an EMBL/GenBank/DDBJ whole genome shotgun (WGS) entry which is preliminary data.</text>
</comment>
<evidence type="ECO:0000256" key="6">
    <source>
        <dbReference type="ARBA" id="ARBA00023163"/>
    </source>
</evidence>
<keyword evidence="4" id="KW-1005">Bacterial flagellum biogenesis</keyword>
<dbReference type="InterPro" id="IPR031316">
    <property type="entry name" value="FlgM_C"/>
</dbReference>
<evidence type="ECO:0000313" key="11">
    <source>
        <dbReference type="EMBL" id="MXP41550.1"/>
    </source>
</evidence>
<dbReference type="Proteomes" id="UP000469159">
    <property type="component" value="Unassembled WGS sequence"/>
</dbReference>
<evidence type="ECO:0000256" key="2">
    <source>
        <dbReference type="ARBA" id="ARBA00017823"/>
    </source>
</evidence>
<comment type="similarity">
    <text evidence="1">Belongs to the FlgM family.</text>
</comment>
<keyword evidence="3" id="KW-0678">Repressor</keyword>
<dbReference type="GO" id="GO:0045892">
    <property type="term" value="P:negative regulation of DNA-templated transcription"/>
    <property type="evidence" value="ECO:0007669"/>
    <property type="project" value="InterPro"/>
</dbReference>
<dbReference type="EMBL" id="WTYK01000004">
    <property type="protein sequence ID" value="MXP41550.1"/>
    <property type="molecule type" value="Genomic_DNA"/>
</dbReference>
<keyword evidence="11" id="KW-0969">Cilium</keyword>
<dbReference type="Pfam" id="PF04316">
    <property type="entry name" value="FlgM"/>
    <property type="match status" value="1"/>
</dbReference>
<organism evidence="11 12">
    <name type="scientific">Croceibacterium soli</name>
    <dbReference type="NCBI Taxonomy" id="1739690"/>
    <lineage>
        <taxon>Bacteria</taxon>
        <taxon>Pseudomonadati</taxon>
        <taxon>Pseudomonadota</taxon>
        <taxon>Alphaproteobacteria</taxon>
        <taxon>Sphingomonadales</taxon>
        <taxon>Erythrobacteraceae</taxon>
        <taxon>Croceibacterium</taxon>
    </lineage>
</organism>
<evidence type="ECO:0000256" key="4">
    <source>
        <dbReference type="ARBA" id="ARBA00022795"/>
    </source>
</evidence>
<evidence type="ECO:0000256" key="7">
    <source>
        <dbReference type="ARBA" id="ARBA00024739"/>
    </source>
</evidence>
<keyword evidence="6" id="KW-0804">Transcription</keyword>
<keyword evidence="5" id="KW-0805">Transcription regulation</keyword>
<gene>
    <name evidence="11" type="primary">flgM</name>
    <name evidence="11" type="ORF">GRI75_07830</name>
</gene>
<evidence type="ECO:0000256" key="5">
    <source>
        <dbReference type="ARBA" id="ARBA00023015"/>
    </source>
</evidence>